<name>A0A1I7TTK8_9PELO</name>
<evidence type="ECO:0000256" key="1">
    <source>
        <dbReference type="SAM" id="MobiDB-lite"/>
    </source>
</evidence>
<organism evidence="2 3">
    <name type="scientific">Caenorhabditis tropicalis</name>
    <dbReference type="NCBI Taxonomy" id="1561998"/>
    <lineage>
        <taxon>Eukaryota</taxon>
        <taxon>Metazoa</taxon>
        <taxon>Ecdysozoa</taxon>
        <taxon>Nematoda</taxon>
        <taxon>Chromadorea</taxon>
        <taxon>Rhabditida</taxon>
        <taxon>Rhabditina</taxon>
        <taxon>Rhabditomorpha</taxon>
        <taxon>Rhabditoidea</taxon>
        <taxon>Rhabditidae</taxon>
        <taxon>Peloderinae</taxon>
        <taxon>Caenorhabditis</taxon>
    </lineage>
</organism>
<proteinExistence type="predicted"/>
<accession>A0A1I7TTK8</accession>
<dbReference type="WBParaSite" id="Csp11.Scaffold629.g11650.t1">
    <property type="protein sequence ID" value="Csp11.Scaffold629.g11650.t1"/>
    <property type="gene ID" value="Csp11.Scaffold629.g11650"/>
</dbReference>
<evidence type="ECO:0000313" key="2">
    <source>
        <dbReference type="Proteomes" id="UP000095282"/>
    </source>
</evidence>
<dbReference type="eggNOG" id="ENOG502THCR">
    <property type="taxonomic scope" value="Eukaryota"/>
</dbReference>
<keyword evidence="2" id="KW-1185">Reference proteome</keyword>
<protein>
    <submittedName>
        <fullName evidence="3">Uncharacterized protein</fullName>
    </submittedName>
</protein>
<sequence>MVKRITVYTAFGQFINMVERQAEIEKQEKQDTQELETDRYPFDNSLSDYQNALNSDQDIRVQSCPADFTVRVQPVKKSISCPFASFAHQTVDSKQKAFSPVPTTIETRKMNEATELMMSFWKVHVTSRKPKMEEDAVPSLFENIEGLFSHPSTTSVASLFGKFEELFEEMVEVVKEQTSKDELMWTSPDQTSFPQLPVFVKSPVDSLKIYKGSHQNTDEMADDEMSSTRPPTVSSTCSSSASSTSSSTTIISKPNKLLTEVRLQRAVIDEQKKIIDSLYTLQYLNQRMANLRSDK</sequence>
<feature type="region of interest" description="Disordered" evidence="1">
    <location>
        <begin position="216"/>
        <end position="249"/>
    </location>
</feature>
<dbReference type="AlphaFoldDB" id="A0A1I7TTK8"/>
<dbReference type="Proteomes" id="UP000095282">
    <property type="component" value="Unplaced"/>
</dbReference>
<reference evidence="3" key="1">
    <citation type="submission" date="2016-11" db="UniProtKB">
        <authorList>
            <consortium name="WormBaseParasite"/>
        </authorList>
    </citation>
    <scope>IDENTIFICATION</scope>
</reference>
<evidence type="ECO:0000313" key="3">
    <source>
        <dbReference type="WBParaSite" id="Csp11.Scaffold629.g11650.t1"/>
    </source>
</evidence>
<dbReference type="STRING" id="1561998.A0A1I7TTK8"/>
<feature type="compositionally biased region" description="Low complexity" evidence="1">
    <location>
        <begin position="227"/>
        <end position="249"/>
    </location>
</feature>